<evidence type="ECO:0008006" key="4">
    <source>
        <dbReference type="Google" id="ProtNLM"/>
    </source>
</evidence>
<dbReference type="STRING" id="945543.VIBR0546_21210"/>
<name>E8LZD7_9VIBR</name>
<reference evidence="2 3" key="1">
    <citation type="journal article" date="2012" name="Int. J. Syst. Evol. Microbiol.">
        <title>Vibrio caribbeanicus sp. nov., isolated from the marine sponge Scleritoderma cyanea.</title>
        <authorList>
            <person name="Hoffmann M."/>
            <person name="Monday S.R."/>
            <person name="Allard M.W."/>
            <person name="Strain E.A."/>
            <person name="Whittaker P."/>
            <person name="Naum M."/>
            <person name="McCarthy P.J."/>
            <person name="Lopez J.V."/>
            <person name="Fischer M."/>
            <person name="Brown E.W."/>
        </authorList>
    </citation>
    <scope>NUCLEOTIDE SEQUENCE [LARGE SCALE GENOMIC DNA]</scope>
    <source>
        <strain evidence="2 3">LMG 20546</strain>
    </source>
</reference>
<organism evidence="2 3">
    <name type="scientific">Vibrio brasiliensis LMG 20546</name>
    <dbReference type="NCBI Taxonomy" id="945543"/>
    <lineage>
        <taxon>Bacteria</taxon>
        <taxon>Pseudomonadati</taxon>
        <taxon>Pseudomonadota</taxon>
        <taxon>Gammaproteobacteria</taxon>
        <taxon>Vibrionales</taxon>
        <taxon>Vibrionaceae</taxon>
        <taxon>Vibrio</taxon>
        <taxon>Vibrio oreintalis group</taxon>
    </lineage>
</organism>
<protein>
    <recommendedName>
        <fullName evidence="4">DUF2927 domain-containing protein</fullName>
    </recommendedName>
</protein>
<keyword evidence="1" id="KW-0732">Signal</keyword>
<dbReference type="eggNOG" id="ENOG502Z86E">
    <property type="taxonomic scope" value="Bacteria"/>
</dbReference>
<evidence type="ECO:0000313" key="3">
    <source>
        <dbReference type="Proteomes" id="UP000004371"/>
    </source>
</evidence>
<proteinExistence type="predicted"/>
<dbReference type="InterPro" id="IPR021323">
    <property type="entry name" value="DUF2927"/>
</dbReference>
<dbReference type="EMBL" id="AEVS01000102">
    <property type="protein sequence ID" value="EGA63956.1"/>
    <property type="molecule type" value="Genomic_DNA"/>
</dbReference>
<accession>E8LZD7</accession>
<dbReference type="OrthoDB" id="3295600at2"/>
<keyword evidence="3" id="KW-1185">Reference proteome</keyword>
<dbReference type="Pfam" id="PF11150">
    <property type="entry name" value="DUF2927"/>
    <property type="match status" value="1"/>
</dbReference>
<dbReference type="Proteomes" id="UP000004371">
    <property type="component" value="Unassembled WGS sequence"/>
</dbReference>
<evidence type="ECO:0000256" key="1">
    <source>
        <dbReference type="SAM" id="SignalP"/>
    </source>
</evidence>
<evidence type="ECO:0000313" key="2">
    <source>
        <dbReference type="EMBL" id="EGA63956.1"/>
    </source>
</evidence>
<feature type="signal peptide" evidence="1">
    <location>
        <begin position="1"/>
        <end position="20"/>
    </location>
</feature>
<comment type="caution">
    <text evidence="2">The sequence shown here is derived from an EMBL/GenBank/DDBJ whole genome shotgun (WGS) entry which is preliminary data.</text>
</comment>
<dbReference type="AlphaFoldDB" id="E8LZD7"/>
<dbReference type="RefSeq" id="WP_006881206.1">
    <property type="nucleotide sequence ID" value="NZ_AEVS01000102.1"/>
</dbReference>
<sequence length="260" mass="29168">MLRIALTGLIAALFSSSVLAYANQQTWLDTKFVENAFINVALRNEYSAGNKPLVKWNQPIRIWVDHKVPDRELHDELTNAHIRHLQEITGHPISRVSSRQQANIIWIFTQESQWRKDIERELGTPALDNVYGAICKAGYRIGRDGAMSGAAIIIPVDQAREHGKLLACIIEEITQVLGLPNDSESAYPSIFNDQTPEDLLSPLDVVLLKLLYEPELKVGMSEQQVKPIVAKILRSYKKNGTLKRAVSVAKSGELFQLIGY</sequence>
<feature type="chain" id="PRO_5003227178" description="DUF2927 domain-containing protein" evidence="1">
    <location>
        <begin position="21"/>
        <end position="260"/>
    </location>
</feature>
<gene>
    <name evidence="2" type="ORF">VIBR0546_21210</name>
</gene>